<keyword evidence="4 8" id="KW-0812">Transmembrane</keyword>
<feature type="transmembrane region" description="Helical" evidence="8">
    <location>
        <begin position="414"/>
        <end position="438"/>
    </location>
</feature>
<dbReference type="GO" id="GO:0008324">
    <property type="term" value="F:monoatomic cation transmembrane transporter activity"/>
    <property type="evidence" value="ECO:0007669"/>
    <property type="project" value="InterPro"/>
</dbReference>
<evidence type="ECO:0000256" key="6">
    <source>
        <dbReference type="ARBA" id="ARBA00023065"/>
    </source>
</evidence>
<dbReference type="Pfam" id="PF02386">
    <property type="entry name" value="TrkH"/>
    <property type="match status" value="1"/>
</dbReference>
<dbReference type="GO" id="GO:0005886">
    <property type="term" value="C:plasma membrane"/>
    <property type="evidence" value="ECO:0007669"/>
    <property type="project" value="UniProtKB-SubCell"/>
</dbReference>
<feature type="transmembrane region" description="Helical" evidence="8">
    <location>
        <begin position="139"/>
        <end position="162"/>
    </location>
</feature>
<dbReference type="EMBL" id="JACJII010000001">
    <property type="protein sequence ID" value="MBA9005194.1"/>
    <property type="molecule type" value="Genomic_DNA"/>
</dbReference>
<keyword evidence="5 8" id="KW-1133">Transmembrane helix</keyword>
<keyword evidence="2" id="KW-0813">Transport</keyword>
<name>A0A7W3N0E2_9ACTN</name>
<comment type="caution">
    <text evidence="9">The sequence shown here is derived from an EMBL/GenBank/DDBJ whole genome shotgun (WGS) entry which is preliminary data.</text>
</comment>
<protein>
    <submittedName>
        <fullName evidence="9">Potassium uptake TrkH family protein</fullName>
    </submittedName>
</protein>
<keyword evidence="3" id="KW-1003">Cell membrane</keyword>
<keyword evidence="6" id="KW-0406">Ion transport</keyword>
<feature type="transmembrane region" description="Helical" evidence="8">
    <location>
        <begin position="308"/>
        <end position="336"/>
    </location>
</feature>
<feature type="transmembrane region" description="Helical" evidence="8">
    <location>
        <begin position="84"/>
        <end position="108"/>
    </location>
</feature>
<keyword evidence="10" id="KW-1185">Reference proteome</keyword>
<feature type="transmembrane region" description="Helical" evidence="8">
    <location>
        <begin position="201"/>
        <end position="223"/>
    </location>
</feature>
<sequence>MTAVRLVGVRQGLLERFRHPAQVIVGGFAVAVLAGTGLLALPAASESGQSAGVLTALFTATSAVCVTGLVVVDTGTQWSLFGELVIVGLIQAGGLGIMTLATLFALLVSGRLGLRARLLVQAETKTLQGVGVRRVIRNIVIFSLGCEAVLAVALALRFALAYGEPVGRAAYLGVFHAVSAFNNAGFGLWPDSLVRFAADPWVCLPIALAVIIGGLGFPVIFELVRSWRRPRAWSVLTRVTVGTTVVLLAAGTLVLTAAEWDNPGTLGPLSGPAKVLAGFFTAVMPRTAGFNSIDIVAMRSESWLATDILMFIGGGSAGTAGGIKVTTFGLLAFVMWAELRGEDRVNIGHRRLPGPVQRQALTIALLGVGLVAVSTFALLAMVPHTLDKVLFEVISAFATVGLSTGITADLPPAARLLLVALMFIGRVGPVTVFSALALRERTRRYELPEERPIVG</sequence>
<evidence type="ECO:0000313" key="10">
    <source>
        <dbReference type="Proteomes" id="UP000539313"/>
    </source>
</evidence>
<evidence type="ECO:0000256" key="3">
    <source>
        <dbReference type="ARBA" id="ARBA00022475"/>
    </source>
</evidence>
<feature type="transmembrane region" description="Helical" evidence="8">
    <location>
        <begin position="235"/>
        <end position="255"/>
    </location>
</feature>
<evidence type="ECO:0000256" key="7">
    <source>
        <dbReference type="ARBA" id="ARBA00023136"/>
    </source>
</evidence>
<proteinExistence type="predicted"/>
<dbReference type="GO" id="GO:0030001">
    <property type="term" value="P:metal ion transport"/>
    <property type="evidence" value="ECO:0007669"/>
    <property type="project" value="UniProtKB-ARBA"/>
</dbReference>
<feature type="transmembrane region" description="Helical" evidence="8">
    <location>
        <begin position="360"/>
        <end position="382"/>
    </location>
</feature>
<evidence type="ECO:0000256" key="1">
    <source>
        <dbReference type="ARBA" id="ARBA00004651"/>
    </source>
</evidence>
<keyword evidence="7 8" id="KW-0472">Membrane</keyword>
<dbReference type="InterPro" id="IPR003445">
    <property type="entry name" value="Cat_transpt"/>
</dbReference>
<evidence type="ECO:0000256" key="8">
    <source>
        <dbReference type="SAM" id="Phobius"/>
    </source>
</evidence>
<dbReference type="RefSeq" id="WP_182706423.1">
    <property type="nucleotide sequence ID" value="NZ_JACJII010000001.1"/>
</dbReference>
<organism evidence="9 10">
    <name type="scientific">Thermomonospora cellulosilytica</name>
    <dbReference type="NCBI Taxonomy" id="1411118"/>
    <lineage>
        <taxon>Bacteria</taxon>
        <taxon>Bacillati</taxon>
        <taxon>Actinomycetota</taxon>
        <taxon>Actinomycetes</taxon>
        <taxon>Streptosporangiales</taxon>
        <taxon>Thermomonosporaceae</taxon>
        <taxon>Thermomonospora</taxon>
    </lineage>
</organism>
<evidence type="ECO:0000256" key="2">
    <source>
        <dbReference type="ARBA" id="ARBA00022448"/>
    </source>
</evidence>
<reference evidence="9 10" key="1">
    <citation type="submission" date="2020-08" db="EMBL/GenBank/DDBJ databases">
        <title>Sequencing the genomes of 1000 actinobacteria strains.</title>
        <authorList>
            <person name="Klenk H.-P."/>
        </authorList>
    </citation>
    <scope>NUCLEOTIDE SEQUENCE [LARGE SCALE GENOMIC DNA]</scope>
    <source>
        <strain evidence="9 10">DSM 45823</strain>
    </source>
</reference>
<feature type="transmembrane region" description="Helical" evidence="8">
    <location>
        <begin position="50"/>
        <end position="72"/>
    </location>
</feature>
<evidence type="ECO:0000256" key="4">
    <source>
        <dbReference type="ARBA" id="ARBA00022692"/>
    </source>
</evidence>
<evidence type="ECO:0000256" key="5">
    <source>
        <dbReference type="ARBA" id="ARBA00022989"/>
    </source>
</evidence>
<gene>
    <name evidence="9" type="ORF">HNR21_004076</name>
</gene>
<dbReference type="AlphaFoldDB" id="A0A7W3N0E2"/>
<dbReference type="PANTHER" id="PTHR32024:SF1">
    <property type="entry name" value="KTR SYSTEM POTASSIUM UPTAKE PROTEIN B"/>
    <property type="match status" value="1"/>
</dbReference>
<accession>A0A7W3N0E2</accession>
<dbReference type="Proteomes" id="UP000539313">
    <property type="component" value="Unassembled WGS sequence"/>
</dbReference>
<feature type="transmembrane region" description="Helical" evidence="8">
    <location>
        <begin position="21"/>
        <end position="44"/>
    </location>
</feature>
<comment type="subcellular location">
    <subcellularLocation>
        <location evidence="1">Cell membrane</location>
        <topology evidence="1">Multi-pass membrane protein</topology>
    </subcellularLocation>
</comment>
<dbReference type="PANTHER" id="PTHR32024">
    <property type="entry name" value="TRK SYSTEM POTASSIUM UPTAKE PROTEIN TRKG-RELATED"/>
    <property type="match status" value="1"/>
</dbReference>
<evidence type="ECO:0000313" key="9">
    <source>
        <dbReference type="EMBL" id="MBA9005194.1"/>
    </source>
</evidence>